<keyword evidence="2" id="KW-0812">Transmembrane</keyword>
<dbReference type="InterPro" id="IPR010131">
    <property type="entry name" value="MdtP/NodT-like"/>
</dbReference>
<dbReference type="EMBL" id="AP012547">
    <property type="protein sequence ID" value="BAO28314.1"/>
    <property type="molecule type" value="Genomic_DNA"/>
</dbReference>
<sequence>MIAPGSGFPLLPCQARWVALGLALVLLGGCAQLGSARSDGRMSAVPIPAAWSRAGEANRPASTTNELQSWWRRLDDPRLDQLIAAAMTAAPDLRTAQTKLRQARASRDLAVGNLYPSLGVSASANRSKTGTAEARTQYVAGFDASWEPPIFGGKRDAAAGAQADVAASEATLAAAQVSLAAEVALEYVTLRAYQQRLAIARDNTASQTETLQITDWRQQAGLTTMLNVEQARTNLEQSRAAIPGLETGRAQAEHRLAVLTGQVPGALADRLREAKPLPRAPDGVAVGIPADTIRQRPDVRAAELTLQAEVARSAEQEAALYPSLTLSGSWGWNAFSSAALGGGDTLVRSLAGSLAATLFDGGRIRAGIAVQDAVQERALVAYESSILTALEDVENALVAYAAGRTRLDTQRRAAESARSAAQLARTLYEAGSVDFQQVLDTDRTRLSAEDGLASAESDLLAAVIKLYKALGGGWQPGGDTAAGTSQDARS</sequence>
<gene>
    <name evidence="3" type="ORF">SUTH_00500</name>
</gene>
<dbReference type="PANTHER" id="PTHR30203:SF25">
    <property type="entry name" value="OUTER MEMBRANE PROTEIN-RELATED"/>
    <property type="match status" value="1"/>
</dbReference>
<evidence type="ECO:0000256" key="1">
    <source>
        <dbReference type="ARBA" id="ARBA00007613"/>
    </source>
</evidence>
<dbReference type="HOGENOM" id="CLU_012817_13_0_4"/>
<dbReference type="Gene3D" id="1.20.1600.10">
    <property type="entry name" value="Outer membrane efflux proteins (OEP)"/>
    <property type="match status" value="1"/>
</dbReference>
<keyword evidence="2" id="KW-0472">Membrane</keyword>
<dbReference type="OrthoDB" id="9770517at2"/>
<evidence type="ECO:0000313" key="4">
    <source>
        <dbReference type="Proteomes" id="UP000031637"/>
    </source>
</evidence>
<dbReference type="RefSeq" id="WP_070099320.1">
    <property type="nucleotide sequence ID" value="NZ_AP012547.1"/>
</dbReference>
<evidence type="ECO:0000256" key="2">
    <source>
        <dbReference type="RuleBase" id="RU362097"/>
    </source>
</evidence>
<dbReference type="Gene3D" id="2.20.200.10">
    <property type="entry name" value="Outer membrane efflux proteins (OEP)"/>
    <property type="match status" value="1"/>
</dbReference>
<reference evidence="3 4" key="1">
    <citation type="journal article" date="2014" name="Syst. Appl. Microbiol.">
        <title>Complete genomes of freshwater sulfur oxidizers Sulfuricella denitrificans skB26 and Sulfuritalea hydrogenivorans sk43H: genetic insights into the sulfur oxidation pathway of betaproteobacteria.</title>
        <authorList>
            <person name="Watanabe T."/>
            <person name="Kojima H."/>
            <person name="Fukui M."/>
        </authorList>
    </citation>
    <scope>NUCLEOTIDE SEQUENCE [LARGE SCALE GENOMIC DNA]</scope>
    <source>
        <strain evidence="3">DSM22779</strain>
    </source>
</reference>
<dbReference type="Proteomes" id="UP000031637">
    <property type="component" value="Chromosome"/>
</dbReference>
<dbReference type="Pfam" id="PF02321">
    <property type="entry name" value="OEP"/>
    <property type="match status" value="2"/>
</dbReference>
<dbReference type="STRING" id="1223802.SUTH_00500"/>
<dbReference type="PANTHER" id="PTHR30203">
    <property type="entry name" value="OUTER MEMBRANE CATION EFFLUX PROTEIN"/>
    <property type="match status" value="1"/>
</dbReference>
<dbReference type="InterPro" id="IPR003423">
    <property type="entry name" value="OMP_efflux"/>
</dbReference>
<dbReference type="GO" id="GO:0005886">
    <property type="term" value="C:plasma membrane"/>
    <property type="evidence" value="ECO:0007669"/>
    <property type="project" value="UniProtKB-SubCell"/>
</dbReference>
<comment type="similarity">
    <text evidence="1 2">Belongs to the outer membrane factor (OMF) (TC 1.B.17) family.</text>
</comment>
<dbReference type="SUPFAM" id="SSF56954">
    <property type="entry name" value="Outer membrane efflux proteins (OEP)"/>
    <property type="match status" value="1"/>
</dbReference>
<dbReference type="KEGG" id="shd:SUTH_00500"/>
<keyword evidence="2" id="KW-0564">Palmitate</keyword>
<dbReference type="NCBIfam" id="TIGR01845">
    <property type="entry name" value="outer_NodT"/>
    <property type="match status" value="1"/>
</dbReference>
<evidence type="ECO:0000313" key="3">
    <source>
        <dbReference type="EMBL" id="BAO28314.1"/>
    </source>
</evidence>
<comment type="subcellular location">
    <subcellularLocation>
        <location evidence="2">Cell membrane</location>
        <topology evidence="2">Lipid-anchor</topology>
    </subcellularLocation>
</comment>
<keyword evidence="4" id="KW-1185">Reference proteome</keyword>
<accession>W0SAU1</accession>
<name>W0SAU1_9PROT</name>
<keyword evidence="2 3" id="KW-0449">Lipoprotein</keyword>
<dbReference type="GO" id="GO:0015562">
    <property type="term" value="F:efflux transmembrane transporter activity"/>
    <property type="evidence" value="ECO:0007669"/>
    <property type="project" value="InterPro"/>
</dbReference>
<keyword evidence="2" id="KW-1134">Transmembrane beta strand</keyword>
<organism evidence="3 4">
    <name type="scientific">Sulfuritalea hydrogenivorans sk43H</name>
    <dbReference type="NCBI Taxonomy" id="1223802"/>
    <lineage>
        <taxon>Bacteria</taxon>
        <taxon>Pseudomonadati</taxon>
        <taxon>Pseudomonadota</taxon>
        <taxon>Betaproteobacteria</taxon>
        <taxon>Nitrosomonadales</taxon>
        <taxon>Sterolibacteriaceae</taxon>
        <taxon>Sulfuritalea</taxon>
    </lineage>
</organism>
<dbReference type="AlphaFoldDB" id="W0SAU1"/>
<protein>
    <submittedName>
        <fullName evidence="3">NodT family efflux transporter outer membrane lipoprotein</fullName>
    </submittedName>
</protein>
<proteinExistence type="inferred from homology"/>